<protein>
    <submittedName>
        <fullName evidence="3">Uncharacterized protein</fullName>
    </submittedName>
</protein>
<reference evidence="3" key="1">
    <citation type="journal article" date="2020" name="Nature">
        <title>Giant virus diversity and host interactions through global metagenomics.</title>
        <authorList>
            <person name="Schulz F."/>
            <person name="Roux S."/>
            <person name="Paez-Espino D."/>
            <person name="Jungbluth S."/>
            <person name="Walsh D.A."/>
            <person name="Denef V.J."/>
            <person name="McMahon K.D."/>
            <person name="Konstantinidis K.T."/>
            <person name="Eloe-Fadrosh E.A."/>
            <person name="Kyrpides N.C."/>
            <person name="Woyke T."/>
        </authorList>
    </citation>
    <scope>NUCLEOTIDE SEQUENCE</scope>
    <source>
        <strain evidence="3">GVMAG-M-3300023109-53</strain>
    </source>
</reference>
<feature type="compositionally biased region" description="Basic and acidic residues" evidence="2">
    <location>
        <begin position="60"/>
        <end position="79"/>
    </location>
</feature>
<organism evidence="3">
    <name type="scientific">viral metagenome</name>
    <dbReference type="NCBI Taxonomy" id="1070528"/>
    <lineage>
        <taxon>unclassified sequences</taxon>
        <taxon>metagenomes</taxon>
        <taxon>organismal metagenomes</taxon>
    </lineage>
</organism>
<name>A0A6C0CX70_9ZZZZ</name>
<dbReference type="EMBL" id="MN739502">
    <property type="protein sequence ID" value="QHT08857.1"/>
    <property type="molecule type" value="Genomic_DNA"/>
</dbReference>
<dbReference type="AlphaFoldDB" id="A0A6C0CX70"/>
<feature type="region of interest" description="Disordered" evidence="2">
    <location>
        <begin position="150"/>
        <end position="169"/>
    </location>
</feature>
<proteinExistence type="predicted"/>
<evidence type="ECO:0000313" key="3">
    <source>
        <dbReference type="EMBL" id="QHT08857.1"/>
    </source>
</evidence>
<keyword evidence="1" id="KW-0175">Coiled coil</keyword>
<evidence type="ECO:0000256" key="1">
    <source>
        <dbReference type="SAM" id="Coils"/>
    </source>
</evidence>
<feature type="region of interest" description="Disordered" evidence="2">
    <location>
        <begin position="53"/>
        <end position="90"/>
    </location>
</feature>
<evidence type="ECO:0000256" key="2">
    <source>
        <dbReference type="SAM" id="MobiDB-lite"/>
    </source>
</evidence>
<feature type="coiled-coil region" evidence="1">
    <location>
        <begin position="351"/>
        <end position="443"/>
    </location>
</feature>
<accession>A0A6C0CX70</accession>
<sequence>MSVDISNNLQIVIERREEAEILKMATQLAKAGNSAETSASLNKETWELGDFLGLEDSEDEGSHNTTEDKNKKDKDDSKVMTKMGPPIHRIVDPKIDNLKNEFRRTSYHSDSDSGDECNNIKNDLEQLLNDNEIADIYRINNNKQSLIKINGNETEEDSNTNESSNSENKDINNTFINRELLHNINTNITKTELIGILSKLEIDWHDMDTIKKSLNDTFSSNLVSLSSTHLDIICSYLNSQKSIYTEASYYTSTWLNYLMIPTIIISAGASVISGAEESIPHASLIISCITAFSAFLLSVINYLKLDAASEAHKISAHQYDKLQSHIMFFSGKTLLFSQSAFNSYTRSERESKRMLQKKQKVRNIIKEQQEKNLTDLEKIKENYKKDKKELEMEINVKSDELLKVNMELDLLLINQNTLNKDEFKKKKADIDMLQTRIQSERERSSEQLSQIYEQFKENKCDKKNRLKNFMKNFKRFRNEAIDAGIIELNNEDTEQQQKLMATILEEIDDVQKKIKEIKETNQFEVPRTIRNRYPTAYNINVFSLIKMIEDYKIILTIKLWICRNNLRQYRTWINYCSELISNGNLSENSREMIENQIEKFNKVKIKCAEKKNIIYESIVALSVAYIEIDAILEDELKLGELKKTLGCFYHICPCLVKLFHDSSWVENSFINHIYESAGKNVKKLQDIDKISKNKGWINKNLDEDDFIGDLMV</sequence>